<protein>
    <submittedName>
        <fullName evidence="1">Uncharacterized protein</fullName>
    </submittedName>
</protein>
<keyword evidence="2" id="KW-1185">Reference proteome</keyword>
<evidence type="ECO:0000313" key="1">
    <source>
        <dbReference type="EMBL" id="KFI90266.1"/>
    </source>
</evidence>
<gene>
    <name evidence="1" type="ORF">BSCA_1877</name>
</gene>
<dbReference type="AlphaFoldDB" id="A0A087D416"/>
<organism evidence="1 2">
    <name type="scientific">Bifidobacterium scardovii</name>
    <dbReference type="NCBI Taxonomy" id="158787"/>
    <lineage>
        <taxon>Bacteria</taxon>
        <taxon>Bacillati</taxon>
        <taxon>Actinomycetota</taxon>
        <taxon>Actinomycetes</taxon>
        <taxon>Bifidobacteriales</taxon>
        <taxon>Bifidobacteriaceae</taxon>
        <taxon>Bifidobacterium</taxon>
    </lineage>
</organism>
<proteinExistence type="predicted"/>
<name>A0A087D416_9BIFI</name>
<dbReference type="GeneID" id="85164973"/>
<sequence>MGMTQVRIARQHYDQLAVDMISFLREHGYKDDADYAQMLFDEDGDWIPVQTGIEVIMENHLDPTPFIPLAATLQEEDEVFREEHRDFIEYIRRWQSEHPEH</sequence>
<dbReference type="STRING" id="158787.BSCA_1877"/>
<evidence type="ECO:0000313" key="2">
    <source>
        <dbReference type="Proteomes" id="UP000029033"/>
    </source>
</evidence>
<dbReference type="RefSeq" id="WP_033519557.1">
    <property type="nucleotide sequence ID" value="NZ_CAUPKV010000018.1"/>
</dbReference>
<dbReference type="OrthoDB" id="3233763at2"/>
<dbReference type="EMBL" id="JGZO01000031">
    <property type="protein sequence ID" value="KFI90266.1"/>
    <property type="molecule type" value="Genomic_DNA"/>
</dbReference>
<comment type="caution">
    <text evidence="1">The sequence shown here is derived from an EMBL/GenBank/DDBJ whole genome shotgun (WGS) entry which is preliminary data.</text>
</comment>
<dbReference type="Proteomes" id="UP000029033">
    <property type="component" value="Unassembled WGS sequence"/>
</dbReference>
<reference evidence="1 2" key="1">
    <citation type="submission" date="2014-03" db="EMBL/GenBank/DDBJ databases">
        <title>Genomics of Bifidobacteria.</title>
        <authorList>
            <person name="Ventura M."/>
            <person name="Milani C."/>
            <person name="Lugli G.A."/>
        </authorList>
    </citation>
    <scope>NUCLEOTIDE SEQUENCE [LARGE SCALE GENOMIC DNA]</scope>
    <source>
        <strain evidence="1 2">LMG 21589</strain>
    </source>
</reference>
<accession>A0A087D416</accession>